<dbReference type="RefSeq" id="WP_210896703.1">
    <property type="nucleotide sequence ID" value="NZ_CP071696.1"/>
</dbReference>
<accession>A0A975FKJ4</accession>
<dbReference type="SUPFAM" id="SSF53850">
    <property type="entry name" value="Periplasmic binding protein-like II"/>
    <property type="match status" value="1"/>
</dbReference>
<keyword evidence="4" id="KW-0564">Palmitate</keyword>
<dbReference type="PROSITE" id="PS51257">
    <property type="entry name" value="PROKAR_LIPOPROTEIN"/>
    <property type="match status" value="1"/>
</dbReference>
<keyword evidence="2 8" id="KW-0732">Signal</keyword>
<comment type="similarity">
    <text evidence="6">Belongs to the nlpA lipoprotein family.</text>
</comment>
<reference evidence="9" key="1">
    <citation type="submission" date="2021-03" db="EMBL/GenBank/DDBJ databases">
        <title>Agromyces archimandritus sp. nov., isolated from the cockroach Archimandrita tessellata.</title>
        <authorList>
            <person name="Guzman J."/>
            <person name="Ortuzar M."/>
            <person name="Poehlein A."/>
            <person name="Daniel R."/>
            <person name="Trujillo M."/>
            <person name="Vilcinskas A."/>
        </authorList>
    </citation>
    <scope>NUCLEOTIDE SEQUENCE</scope>
    <source>
        <strain evidence="9">G127AT</strain>
    </source>
</reference>
<feature type="signal peptide" evidence="8">
    <location>
        <begin position="1"/>
        <end position="28"/>
    </location>
</feature>
<dbReference type="Proteomes" id="UP000671914">
    <property type="component" value="Chromosome"/>
</dbReference>
<evidence type="ECO:0000256" key="3">
    <source>
        <dbReference type="ARBA" id="ARBA00023136"/>
    </source>
</evidence>
<keyword evidence="5 6" id="KW-0449">Lipoprotein</keyword>
<dbReference type="GO" id="GO:0016020">
    <property type="term" value="C:membrane"/>
    <property type="evidence" value="ECO:0007669"/>
    <property type="project" value="UniProtKB-SubCell"/>
</dbReference>
<evidence type="ECO:0000313" key="10">
    <source>
        <dbReference type="Proteomes" id="UP000671914"/>
    </source>
</evidence>
<sequence length="284" mass="30605">MSPKPSTRLRILGLGAAATLALGLSACASTDDTAGGGEVELSTPFKVAATDVPHGDILAFVKENLAEDAGIDFEIVSFTDYPLGNQWLSEGEVDANYFQHRPYLDAQIEEFGYEIEPLSDVHVEPYAAFSEKYDSVADLPDGAKISVTNDASNQERALDLLAQEGLIELPEDGEVSALVIENSAEYNPHGFDFIEADPASQARALPDVDLGILNGNYFLDAGYSLEDALIVEPLEGNVYANFLAARTDNADDPRIQKLDELLTSPEVKAYIEETWPGGDVSPAF</sequence>
<proteinExistence type="inferred from homology"/>
<dbReference type="KEGG" id="aarc:G127AT_10615"/>
<evidence type="ECO:0000256" key="4">
    <source>
        <dbReference type="ARBA" id="ARBA00023139"/>
    </source>
</evidence>
<feature type="chain" id="PRO_5037363460" description="Lipoprotein" evidence="8">
    <location>
        <begin position="29"/>
        <end position="284"/>
    </location>
</feature>
<dbReference type="AlphaFoldDB" id="A0A975FKJ4"/>
<comment type="subcellular location">
    <subcellularLocation>
        <location evidence="1">Membrane</location>
        <topology evidence="1">Lipid-anchor</topology>
    </subcellularLocation>
</comment>
<evidence type="ECO:0000256" key="5">
    <source>
        <dbReference type="ARBA" id="ARBA00023288"/>
    </source>
</evidence>
<dbReference type="InterPro" id="IPR004872">
    <property type="entry name" value="Lipoprotein_NlpA"/>
</dbReference>
<dbReference type="PANTHER" id="PTHR30429:SF0">
    <property type="entry name" value="METHIONINE-BINDING LIPOPROTEIN METQ"/>
    <property type="match status" value="1"/>
</dbReference>
<feature type="lipid moiety-binding region" description="S-diacylglycerol cysteine" evidence="7">
    <location>
        <position position="27"/>
    </location>
</feature>
<keyword evidence="3" id="KW-0472">Membrane</keyword>
<protein>
    <recommendedName>
        <fullName evidence="6">Lipoprotein</fullName>
    </recommendedName>
</protein>
<evidence type="ECO:0000256" key="8">
    <source>
        <dbReference type="SAM" id="SignalP"/>
    </source>
</evidence>
<dbReference type="Pfam" id="PF03180">
    <property type="entry name" value="Lipoprotein_9"/>
    <property type="match status" value="1"/>
</dbReference>
<dbReference type="EMBL" id="CP071696">
    <property type="protein sequence ID" value="QTX03774.1"/>
    <property type="molecule type" value="Genomic_DNA"/>
</dbReference>
<keyword evidence="10" id="KW-1185">Reference proteome</keyword>
<evidence type="ECO:0000256" key="1">
    <source>
        <dbReference type="ARBA" id="ARBA00004635"/>
    </source>
</evidence>
<evidence type="ECO:0000256" key="2">
    <source>
        <dbReference type="ARBA" id="ARBA00022729"/>
    </source>
</evidence>
<gene>
    <name evidence="9" type="ORF">G127AT_10615</name>
</gene>
<dbReference type="Gene3D" id="3.40.190.10">
    <property type="entry name" value="Periplasmic binding protein-like II"/>
    <property type="match status" value="2"/>
</dbReference>
<evidence type="ECO:0000256" key="6">
    <source>
        <dbReference type="PIRNR" id="PIRNR002854"/>
    </source>
</evidence>
<evidence type="ECO:0000256" key="7">
    <source>
        <dbReference type="PIRSR" id="PIRSR002854-1"/>
    </source>
</evidence>
<evidence type="ECO:0000313" key="9">
    <source>
        <dbReference type="EMBL" id="QTX03774.1"/>
    </source>
</evidence>
<dbReference type="PANTHER" id="PTHR30429">
    <property type="entry name" value="D-METHIONINE-BINDING LIPOPROTEIN METQ"/>
    <property type="match status" value="1"/>
</dbReference>
<organism evidence="9 10">
    <name type="scientific">Agromyces archimandritae</name>
    <dbReference type="NCBI Taxonomy" id="2781962"/>
    <lineage>
        <taxon>Bacteria</taxon>
        <taxon>Bacillati</taxon>
        <taxon>Actinomycetota</taxon>
        <taxon>Actinomycetes</taxon>
        <taxon>Micrococcales</taxon>
        <taxon>Microbacteriaceae</taxon>
        <taxon>Agromyces</taxon>
    </lineage>
</organism>
<name>A0A975FKJ4_9MICO</name>
<dbReference type="PIRSF" id="PIRSF002854">
    <property type="entry name" value="MetQ"/>
    <property type="match status" value="1"/>
</dbReference>